<accession>A0A2A6E198</accession>
<gene>
    <name evidence="1" type="ORF">BLM47_05360</name>
</gene>
<dbReference type="EMBL" id="MOXJ01000009">
    <property type="protein sequence ID" value="PDO10765.1"/>
    <property type="molecule type" value="Genomic_DNA"/>
</dbReference>
<reference evidence="1 2" key="1">
    <citation type="submission" date="2016-12" db="EMBL/GenBank/DDBJ databases">
        <title>Candidatus Reconcilibacillus cellulovorans genome.</title>
        <authorList>
            <person name="Kolinko S."/>
            <person name="Wu Y.-W."/>
            <person name="Tachea F."/>
            <person name="Denzel E."/>
            <person name="Hiras J."/>
            <person name="Baecker N."/>
            <person name="Chan L.J."/>
            <person name="Eichorst S.A."/>
            <person name="Frey D."/>
            <person name="Adams P.D."/>
            <person name="Pray T."/>
            <person name="Tanjore D."/>
            <person name="Petzold C.J."/>
            <person name="Gladden J.M."/>
            <person name="Simmons B.A."/>
            <person name="Singer S.W."/>
        </authorList>
    </citation>
    <scope>NUCLEOTIDE SEQUENCE [LARGE SCALE GENOMIC DNA]</scope>
    <source>
        <strain evidence="1">JTherm</strain>
    </source>
</reference>
<comment type="caution">
    <text evidence="1">The sequence shown here is derived from an EMBL/GenBank/DDBJ whole genome shotgun (WGS) entry which is preliminary data.</text>
</comment>
<evidence type="ECO:0000313" key="2">
    <source>
        <dbReference type="Proteomes" id="UP000243688"/>
    </source>
</evidence>
<dbReference type="AlphaFoldDB" id="A0A2A6E198"/>
<name>A0A2A6E198_9BACL</name>
<dbReference type="Proteomes" id="UP000243688">
    <property type="component" value="Unassembled WGS sequence"/>
</dbReference>
<protein>
    <submittedName>
        <fullName evidence="1">Uncharacterized protein</fullName>
    </submittedName>
</protein>
<organism evidence="1 2">
    <name type="scientific">Candidatus Reconcilbacillus cellulovorans</name>
    <dbReference type="NCBI Taxonomy" id="1906605"/>
    <lineage>
        <taxon>Bacteria</taxon>
        <taxon>Bacillati</taxon>
        <taxon>Bacillota</taxon>
        <taxon>Bacilli</taxon>
        <taxon>Bacillales</taxon>
        <taxon>Paenibacillaceae</taxon>
        <taxon>Candidatus Reconcilbacillus</taxon>
    </lineage>
</organism>
<sequence length="75" mass="8896">MIRKLLAYNLYERFKRDCCEPVHHGYTIVRFPLEIFQCTATIVRHSSKLVLKLACDFPYRHARQRIEARLALMSG</sequence>
<proteinExistence type="predicted"/>
<evidence type="ECO:0000313" key="1">
    <source>
        <dbReference type="EMBL" id="PDO10765.1"/>
    </source>
</evidence>